<dbReference type="EMBL" id="JBHMAS010000051">
    <property type="protein sequence ID" value="MFB9782839.1"/>
    <property type="molecule type" value="Genomic_DNA"/>
</dbReference>
<dbReference type="Pfam" id="PF14457">
    <property type="entry name" value="Prok-E2_A"/>
    <property type="match status" value="1"/>
</dbReference>
<keyword evidence="2" id="KW-0479">Metal-binding</keyword>
<evidence type="ECO:0000256" key="5">
    <source>
        <dbReference type="ARBA" id="ARBA00023049"/>
    </source>
</evidence>
<comment type="caution">
    <text evidence="8">The sequence shown here is derived from an EMBL/GenBank/DDBJ whole genome shotgun (WGS) entry which is preliminary data.</text>
</comment>
<dbReference type="SUPFAM" id="SSF69572">
    <property type="entry name" value="Activating enzymes of the ubiquitin-like proteins"/>
    <property type="match status" value="1"/>
</dbReference>
<dbReference type="Pfam" id="PF14464">
    <property type="entry name" value="Prok-JAB"/>
    <property type="match status" value="1"/>
</dbReference>
<keyword evidence="3" id="KW-0378">Hydrolase</keyword>
<dbReference type="InterPro" id="IPR035985">
    <property type="entry name" value="Ubiquitin-activating_enz"/>
</dbReference>
<evidence type="ECO:0000256" key="3">
    <source>
        <dbReference type="ARBA" id="ARBA00022801"/>
    </source>
</evidence>
<dbReference type="Pfam" id="PF00899">
    <property type="entry name" value="ThiF"/>
    <property type="match status" value="1"/>
</dbReference>
<keyword evidence="8" id="KW-0548">Nucleotidyltransferase</keyword>
<proteinExistence type="predicted"/>
<evidence type="ECO:0000256" key="4">
    <source>
        <dbReference type="ARBA" id="ARBA00022833"/>
    </source>
</evidence>
<evidence type="ECO:0000256" key="2">
    <source>
        <dbReference type="ARBA" id="ARBA00022723"/>
    </source>
</evidence>
<dbReference type="Gene3D" id="3.40.50.720">
    <property type="entry name" value="NAD(P)-binding Rossmann-like Domain"/>
    <property type="match status" value="1"/>
</dbReference>
<accession>A0ABV5XM72</accession>
<evidence type="ECO:0000259" key="7">
    <source>
        <dbReference type="Pfam" id="PF14464"/>
    </source>
</evidence>
<dbReference type="GO" id="GO:0016779">
    <property type="term" value="F:nucleotidyltransferase activity"/>
    <property type="evidence" value="ECO:0007669"/>
    <property type="project" value="UniProtKB-KW"/>
</dbReference>
<name>A0ABV5XM72_9NOCA</name>
<dbReference type="InterPro" id="IPR016135">
    <property type="entry name" value="UBQ-conjugating_enzyme/RWD"/>
</dbReference>
<sequence length="822" mass="89623">MTKLARRQLTELAEVSGGAIQLLSAHNGESGNTTFLVSLDTSGIDNTGSGIRVRSRERFEIVIGPQFPYVHPSVSVMHRRWAGTPHVQWGRVLCLYAAPSVEWNPADGMRGLLERLNLWLQRAAAGELDPAGQPLHPPVAYSSYQNGWVIVRPDVGALAPWADPEAAKVRLLYAWCAKQGNRIDVLEWLTPRQVYDRAVADELPSLDEHGRVMFAAPLVLISDTLDMEYPSTAKELASALSDYGYSYDELLKAFVNARAINKVIGTTLDGDEAVPAMMLLGTPARRVDPGHPLAHITAWHLDDLGTRITNLLQEISPENPDLTTEVRKIADDWLGFAEVHWMVVFESRPEVTRRRDTGSPTRWLFGKKVLILGCGALGAPIAEHCVRAGVAQLHLIDRGAVTPGILVRQPYEDGDIGYGKAERLARRLSRVRRDLAVTFSIENILTRTLADPVNLLGYDLIVDASADIGVRTGIEKTRATLRDRWPTTISALFGHTAQRGVAAVAARGATGSGHDLLRRLAIDTATNPPPGWASIAGDLFPNPPRTERFFPEPGCSAPTFTGSAADVSALSSMLFSAAIAAAADPDAMPMTVLGCDLTPEVAGVRPVPLTWNNDLSLIDQTGEYEVRISSRAFAEMRTEARRGHRVRGAHVETGGMLFGSIDEATQIVYIDHVAGPSPDSRLSPLYFDHGIEGTQEAVTKVRASTAERVGFVGMWHTHPYGRAFPSHTDETGMADIVAPDGTGRRALMLILGGRGRTWSNWLEAGVPPDTYARMVDRVTVNRHDAATAEHPTTVDAWFAGGYAYPLRRMPDPAERPLDRGDL</sequence>
<dbReference type="InterPro" id="IPR028090">
    <property type="entry name" value="JAB_dom_prok"/>
</dbReference>
<dbReference type="RefSeq" id="WP_378375612.1">
    <property type="nucleotide sequence ID" value="NZ_JBHMAS010000051.1"/>
</dbReference>
<keyword evidence="4" id="KW-0862">Zinc</keyword>
<keyword evidence="1" id="KW-0645">Protease</keyword>
<keyword evidence="8" id="KW-0808">Transferase</keyword>
<dbReference type="SUPFAM" id="SSF102712">
    <property type="entry name" value="JAB1/MPN domain"/>
    <property type="match status" value="1"/>
</dbReference>
<dbReference type="Proteomes" id="UP001589587">
    <property type="component" value="Unassembled WGS sequence"/>
</dbReference>
<evidence type="ECO:0000313" key="9">
    <source>
        <dbReference type="Proteomes" id="UP001589587"/>
    </source>
</evidence>
<keyword evidence="9" id="KW-1185">Reference proteome</keyword>
<organism evidence="8 9">
    <name type="scientific">Rhodococcus baikonurensis</name>
    <dbReference type="NCBI Taxonomy" id="172041"/>
    <lineage>
        <taxon>Bacteria</taxon>
        <taxon>Bacillati</taxon>
        <taxon>Actinomycetota</taxon>
        <taxon>Actinomycetes</taxon>
        <taxon>Mycobacteriales</taxon>
        <taxon>Nocardiaceae</taxon>
        <taxon>Rhodococcus</taxon>
        <taxon>Rhodococcus erythropolis group</taxon>
    </lineage>
</organism>
<protein>
    <submittedName>
        <fullName evidence="8">ThiF family adenylyltransferase</fullName>
    </submittedName>
</protein>
<reference evidence="8 9" key="1">
    <citation type="submission" date="2024-09" db="EMBL/GenBank/DDBJ databases">
        <authorList>
            <person name="Sun Q."/>
            <person name="Mori K."/>
        </authorList>
    </citation>
    <scope>NUCLEOTIDE SEQUENCE [LARGE SCALE GENOMIC DNA]</scope>
    <source>
        <strain evidence="8 9">JCM 11411</strain>
    </source>
</reference>
<dbReference type="InterPro" id="IPR032865">
    <property type="entry name" value="Prok-E2_A"/>
</dbReference>
<dbReference type="InterPro" id="IPR000594">
    <property type="entry name" value="ThiF_NAD_FAD-bd"/>
</dbReference>
<evidence type="ECO:0000256" key="1">
    <source>
        <dbReference type="ARBA" id="ARBA00022670"/>
    </source>
</evidence>
<feature type="domain" description="THIF-type NAD/FAD binding fold" evidence="6">
    <location>
        <begin position="366"/>
        <end position="476"/>
    </location>
</feature>
<feature type="domain" description="JAB" evidence="7">
    <location>
        <begin position="634"/>
        <end position="753"/>
    </location>
</feature>
<evidence type="ECO:0000259" key="6">
    <source>
        <dbReference type="Pfam" id="PF00899"/>
    </source>
</evidence>
<keyword evidence="5" id="KW-0482">Metalloprotease</keyword>
<dbReference type="Gene3D" id="3.40.140.10">
    <property type="entry name" value="Cytidine Deaminase, domain 2"/>
    <property type="match status" value="1"/>
</dbReference>
<gene>
    <name evidence="8" type="ORF">ACFFQ6_24325</name>
</gene>
<evidence type="ECO:0000313" key="8">
    <source>
        <dbReference type="EMBL" id="MFB9782839.1"/>
    </source>
</evidence>
<dbReference type="SUPFAM" id="SSF54495">
    <property type="entry name" value="UBC-like"/>
    <property type="match status" value="1"/>
</dbReference>